<feature type="region of interest" description="Disordered" evidence="1">
    <location>
        <begin position="128"/>
        <end position="163"/>
    </location>
</feature>
<gene>
    <name evidence="2" type="ORF">AABB24_029258</name>
</gene>
<keyword evidence="3" id="KW-1185">Reference proteome</keyword>
<feature type="compositionally biased region" description="Basic and acidic residues" evidence="1">
    <location>
        <begin position="150"/>
        <end position="160"/>
    </location>
</feature>
<evidence type="ECO:0008006" key="4">
    <source>
        <dbReference type="Google" id="ProtNLM"/>
    </source>
</evidence>
<dbReference type="AlphaFoldDB" id="A0ABD2RYV7"/>
<evidence type="ECO:0000313" key="2">
    <source>
        <dbReference type="EMBL" id="KAL3336523.1"/>
    </source>
</evidence>
<organism evidence="2 3">
    <name type="scientific">Solanum stoloniferum</name>
    <dbReference type="NCBI Taxonomy" id="62892"/>
    <lineage>
        <taxon>Eukaryota</taxon>
        <taxon>Viridiplantae</taxon>
        <taxon>Streptophyta</taxon>
        <taxon>Embryophyta</taxon>
        <taxon>Tracheophyta</taxon>
        <taxon>Spermatophyta</taxon>
        <taxon>Magnoliopsida</taxon>
        <taxon>eudicotyledons</taxon>
        <taxon>Gunneridae</taxon>
        <taxon>Pentapetalae</taxon>
        <taxon>asterids</taxon>
        <taxon>lamiids</taxon>
        <taxon>Solanales</taxon>
        <taxon>Solanaceae</taxon>
        <taxon>Solanoideae</taxon>
        <taxon>Solaneae</taxon>
        <taxon>Solanum</taxon>
    </lineage>
</organism>
<protein>
    <recommendedName>
        <fullName evidence="4">Nodulin-related protein 1</fullName>
    </recommendedName>
</protein>
<reference evidence="2 3" key="1">
    <citation type="submission" date="2024-05" db="EMBL/GenBank/DDBJ databases">
        <title>De novo assembly of an allotetraploid wild potato.</title>
        <authorList>
            <person name="Hosaka A.J."/>
        </authorList>
    </citation>
    <scope>NUCLEOTIDE SEQUENCE [LARGE SCALE GENOMIC DNA]</scope>
    <source>
        <tissue evidence="2">Young leaves</tissue>
    </source>
</reference>
<dbReference type="PANTHER" id="PTHR35098">
    <property type="entry name" value="EXPRESSED PROTEIN"/>
    <property type="match status" value="1"/>
</dbReference>
<comment type="caution">
    <text evidence="2">The sequence shown here is derived from an EMBL/GenBank/DDBJ whole genome shotgun (WGS) entry which is preliminary data.</text>
</comment>
<accession>A0ABD2RYV7</accession>
<name>A0ABD2RYV7_9SOLN</name>
<evidence type="ECO:0000313" key="3">
    <source>
        <dbReference type="Proteomes" id="UP001627284"/>
    </source>
</evidence>
<dbReference type="InterPro" id="IPR040294">
    <property type="entry name" value="Nodulin-rel_1/2"/>
</dbReference>
<proteinExistence type="predicted"/>
<sequence length="175" mass="18552">MTLYIQPPHYSNHISNTQFNLLLLKTIMNFLSSLAKSAGAGDEPKKAGEESGSTTELFASAKVLADAAQSQFNKDSDKIDNKKVAEAAADVLDAAQKYGKLDETQGIGQYVEKAETYLHQYGGDKAPAAAPVAEEAKAPAPAPESAPVVEGDKEEEKKSGGADYLKMAGDFLGKK</sequence>
<dbReference type="PANTHER" id="PTHR35098:SF1">
    <property type="entry name" value="NODULIN-RELATED PROTEIN 2"/>
    <property type="match status" value="1"/>
</dbReference>
<dbReference type="Proteomes" id="UP001627284">
    <property type="component" value="Unassembled WGS sequence"/>
</dbReference>
<evidence type="ECO:0000256" key="1">
    <source>
        <dbReference type="SAM" id="MobiDB-lite"/>
    </source>
</evidence>
<dbReference type="EMBL" id="JBJKTR010000017">
    <property type="protein sequence ID" value="KAL3336523.1"/>
    <property type="molecule type" value="Genomic_DNA"/>
</dbReference>